<protein>
    <submittedName>
        <fullName evidence="1">Retrovirus-related Pol polyprotein from transposon RE1</fullName>
    </submittedName>
</protein>
<name>A0A438CN37_VITVI</name>
<evidence type="ECO:0000313" key="1">
    <source>
        <dbReference type="EMBL" id="RVW24632.1"/>
    </source>
</evidence>
<gene>
    <name evidence="1" type="primary">RE1_2872</name>
    <name evidence="1" type="ORF">CK203_096088</name>
</gene>
<dbReference type="InterPro" id="IPR043502">
    <property type="entry name" value="DNA/RNA_pol_sf"/>
</dbReference>
<sequence length="248" mass="27992">MVDKTHFRSLVGNIPYLIVTRPDIMFLASLLSRFMHSPSHLYLGATKKVMRYLQGTLKLEIKYFKNIEVKPIGHCDSDWGGCVDDMKSASSYAFSLGSDIISWVSKKQGSMTQSFAKAKYISASLATSQVIWLSRILEDNKEKQNEATDLLCDNKSAIVIAKNYVFHSRTRHIAVKYHFIKEAISNGEIQLMYCKSKERLTDIFTKALPLAKLVHFQKLLGVEEHHSSIAFGEACSLPKALGWRGTSH</sequence>
<dbReference type="CDD" id="cd09272">
    <property type="entry name" value="RNase_HI_RT_Ty1"/>
    <property type="match status" value="1"/>
</dbReference>
<dbReference type="Proteomes" id="UP000288805">
    <property type="component" value="Unassembled WGS sequence"/>
</dbReference>
<dbReference type="EMBL" id="QGNW01002167">
    <property type="protein sequence ID" value="RVW24632.1"/>
    <property type="molecule type" value="Genomic_DNA"/>
</dbReference>
<accession>A0A438CN37</accession>
<dbReference type="PANTHER" id="PTHR11439:SF502">
    <property type="entry name" value="SECRETED RXLR EFFECTOR PROTEIN 161-LIKE"/>
    <property type="match status" value="1"/>
</dbReference>
<dbReference type="PANTHER" id="PTHR11439">
    <property type="entry name" value="GAG-POL-RELATED RETROTRANSPOSON"/>
    <property type="match status" value="1"/>
</dbReference>
<comment type="caution">
    <text evidence="1">The sequence shown here is derived from an EMBL/GenBank/DDBJ whole genome shotgun (WGS) entry which is preliminary data.</text>
</comment>
<evidence type="ECO:0000313" key="2">
    <source>
        <dbReference type="Proteomes" id="UP000288805"/>
    </source>
</evidence>
<dbReference type="AlphaFoldDB" id="A0A438CN37"/>
<reference evidence="1 2" key="1">
    <citation type="journal article" date="2018" name="PLoS Genet.">
        <title>Population sequencing reveals clonal diversity and ancestral inbreeding in the grapevine cultivar Chardonnay.</title>
        <authorList>
            <person name="Roach M.J."/>
            <person name="Johnson D.L."/>
            <person name="Bohlmann J."/>
            <person name="van Vuuren H.J."/>
            <person name="Jones S.J."/>
            <person name="Pretorius I.S."/>
            <person name="Schmidt S.A."/>
            <person name="Borneman A.R."/>
        </authorList>
    </citation>
    <scope>NUCLEOTIDE SEQUENCE [LARGE SCALE GENOMIC DNA]</scope>
    <source>
        <strain evidence="2">cv. Chardonnay</strain>
        <tissue evidence="1">Leaf</tissue>
    </source>
</reference>
<proteinExistence type="predicted"/>
<dbReference type="SUPFAM" id="SSF56672">
    <property type="entry name" value="DNA/RNA polymerases"/>
    <property type="match status" value="1"/>
</dbReference>
<organism evidence="1 2">
    <name type="scientific">Vitis vinifera</name>
    <name type="common">Grape</name>
    <dbReference type="NCBI Taxonomy" id="29760"/>
    <lineage>
        <taxon>Eukaryota</taxon>
        <taxon>Viridiplantae</taxon>
        <taxon>Streptophyta</taxon>
        <taxon>Embryophyta</taxon>
        <taxon>Tracheophyta</taxon>
        <taxon>Spermatophyta</taxon>
        <taxon>Magnoliopsida</taxon>
        <taxon>eudicotyledons</taxon>
        <taxon>Gunneridae</taxon>
        <taxon>Pentapetalae</taxon>
        <taxon>rosids</taxon>
        <taxon>Vitales</taxon>
        <taxon>Vitaceae</taxon>
        <taxon>Viteae</taxon>
        <taxon>Vitis</taxon>
    </lineage>
</organism>